<organism evidence="2 3">
    <name type="scientific">Holothuria leucospilota</name>
    <name type="common">Black long sea cucumber</name>
    <name type="synonym">Mertensiothuria leucospilota</name>
    <dbReference type="NCBI Taxonomy" id="206669"/>
    <lineage>
        <taxon>Eukaryota</taxon>
        <taxon>Metazoa</taxon>
        <taxon>Echinodermata</taxon>
        <taxon>Eleutherozoa</taxon>
        <taxon>Echinozoa</taxon>
        <taxon>Holothuroidea</taxon>
        <taxon>Aspidochirotacea</taxon>
        <taxon>Aspidochirotida</taxon>
        <taxon>Holothuriidae</taxon>
        <taxon>Holothuria</taxon>
    </lineage>
</organism>
<proteinExistence type="predicted"/>
<sequence length="196" mass="22546">MDFGFEDYEMPDYFYEDMLPEGMDLGGMDLSDLDLSNMDLSNIPEELLEQLMAEYFQDQYEMYDYDQPAEDVEFSYLEHFRECGLPTLQQGVQIISSLLLLSISLKLFSVLSVPKVLVHLLSFSMGVACLYLFFETSLHYLITFSILGYSLLLLLGQSGYHRKGAACAVMCLLYLVTLFQQDQVPFFQDDQEPFLA</sequence>
<protein>
    <submittedName>
        <fullName evidence="2">Uncharacterized protein</fullName>
    </submittedName>
</protein>
<feature type="transmembrane region" description="Helical" evidence="1">
    <location>
        <begin position="140"/>
        <end position="157"/>
    </location>
</feature>
<name>A0A9Q1HIW6_HOLLE</name>
<gene>
    <name evidence="2" type="ORF">HOLleu_05363</name>
</gene>
<keyword evidence="1" id="KW-0812">Transmembrane</keyword>
<evidence type="ECO:0000313" key="2">
    <source>
        <dbReference type="EMBL" id="KAJ8046621.1"/>
    </source>
</evidence>
<keyword evidence="1" id="KW-1133">Transmembrane helix</keyword>
<reference evidence="2" key="1">
    <citation type="submission" date="2021-10" db="EMBL/GenBank/DDBJ databases">
        <title>Tropical sea cucumber genome reveals ecological adaptation and Cuvierian tubules defense mechanism.</title>
        <authorList>
            <person name="Chen T."/>
        </authorList>
    </citation>
    <scope>NUCLEOTIDE SEQUENCE</scope>
    <source>
        <strain evidence="2">Nanhai2018</strain>
        <tissue evidence="2">Muscle</tissue>
    </source>
</reference>
<comment type="caution">
    <text evidence="2">The sequence shown here is derived from an EMBL/GenBank/DDBJ whole genome shotgun (WGS) entry which is preliminary data.</text>
</comment>
<dbReference type="EMBL" id="JAIZAY010000002">
    <property type="protein sequence ID" value="KAJ8046621.1"/>
    <property type="molecule type" value="Genomic_DNA"/>
</dbReference>
<feature type="transmembrane region" description="Helical" evidence="1">
    <location>
        <begin position="116"/>
        <end position="134"/>
    </location>
</feature>
<dbReference type="Proteomes" id="UP001152320">
    <property type="component" value="Chromosome 2"/>
</dbReference>
<accession>A0A9Q1HIW6</accession>
<evidence type="ECO:0000313" key="3">
    <source>
        <dbReference type="Proteomes" id="UP001152320"/>
    </source>
</evidence>
<evidence type="ECO:0000256" key="1">
    <source>
        <dbReference type="SAM" id="Phobius"/>
    </source>
</evidence>
<dbReference type="AlphaFoldDB" id="A0A9Q1HIW6"/>
<keyword evidence="3" id="KW-1185">Reference proteome</keyword>
<keyword evidence="1" id="KW-0472">Membrane</keyword>